<feature type="signal peptide" evidence="1">
    <location>
        <begin position="1"/>
        <end position="32"/>
    </location>
</feature>
<dbReference type="GO" id="GO:0016829">
    <property type="term" value="F:lyase activity"/>
    <property type="evidence" value="ECO:0007669"/>
    <property type="project" value="UniProtKB-KW"/>
</dbReference>
<keyword evidence="4" id="KW-1185">Reference proteome</keyword>
<name>A0A2T5JAG6_9SPHI</name>
<dbReference type="PROSITE" id="PS51257">
    <property type="entry name" value="PROKAR_LIPOPROTEIN"/>
    <property type="match status" value="1"/>
</dbReference>
<organism evidence="3 4">
    <name type="scientific">Mucilaginibacter yixingensis</name>
    <dbReference type="NCBI Taxonomy" id="1295612"/>
    <lineage>
        <taxon>Bacteria</taxon>
        <taxon>Pseudomonadati</taxon>
        <taxon>Bacteroidota</taxon>
        <taxon>Sphingobacteriia</taxon>
        <taxon>Sphingobacteriales</taxon>
        <taxon>Sphingobacteriaceae</taxon>
        <taxon>Mucilaginibacter</taxon>
    </lineage>
</organism>
<dbReference type="InterPro" id="IPR012334">
    <property type="entry name" value="Pectin_lyas_fold"/>
</dbReference>
<dbReference type="Proteomes" id="UP000244168">
    <property type="component" value="Unassembled WGS sequence"/>
</dbReference>
<gene>
    <name evidence="3" type="ORF">C8P68_10313</name>
</gene>
<evidence type="ECO:0000259" key="2">
    <source>
        <dbReference type="Pfam" id="PF13229"/>
    </source>
</evidence>
<dbReference type="AlphaFoldDB" id="A0A2T5JAG6"/>
<accession>A0A2T5JAG6</accession>
<evidence type="ECO:0000256" key="1">
    <source>
        <dbReference type="SAM" id="SignalP"/>
    </source>
</evidence>
<evidence type="ECO:0000313" key="4">
    <source>
        <dbReference type="Proteomes" id="UP000244168"/>
    </source>
</evidence>
<sequence length="410" mass="43477">MHFNSNKTMKLRYIYTLATGLLLAATFSACQKAEVTTFDKIKIPASSPIAPGNISGFVKGTLVTGQTYTITADITIKKGDTLSAQPGATVIVKNNAQITVQGVLQLIGSKDQPISFNSDSNKPGTWGGLQCDTAQAITVKWTHIDNTGGPDASGSARGTLKVKAAIKVDIEDSWFTNGQDDLMAISNGANVTILRNTISSSGSTDGEGINLKTGVTGTVAYNVIFSQAGSGVKLETSSSKPFPQTEVNVYNNTFVAIGWRRGSAEPGRAVSVGVNAIGHIYNNIIVNCYHGIELFTDGDIPHTTYGNNLFYATVDTYADLVDPSQKINIRSNFYPAGALGTPQPTDLISKKIGDKDPLFVRTDGTVAAPNGYPNTNDYHLQTGSPAFSAGNPKYNLDMGAYTSDNKGNQH</sequence>
<feature type="chain" id="PRO_5015570042" evidence="1">
    <location>
        <begin position="33"/>
        <end position="410"/>
    </location>
</feature>
<protein>
    <submittedName>
        <fullName evidence="3">Parallel beta helix pectate lyase-like protein</fullName>
    </submittedName>
</protein>
<dbReference type="Pfam" id="PF13229">
    <property type="entry name" value="Beta_helix"/>
    <property type="match status" value="1"/>
</dbReference>
<comment type="caution">
    <text evidence="3">The sequence shown here is derived from an EMBL/GenBank/DDBJ whole genome shotgun (WGS) entry which is preliminary data.</text>
</comment>
<reference evidence="3 4" key="1">
    <citation type="submission" date="2018-04" db="EMBL/GenBank/DDBJ databases">
        <title>Genomic Encyclopedia of Archaeal and Bacterial Type Strains, Phase II (KMG-II): from individual species to whole genera.</title>
        <authorList>
            <person name="Goeker M."/>
        </authorList>
    </citation>
    <scope>NUCLEOTIDE SEQUENCE [LARGE SCALE GENOMIC DNA]</scope>
    <source>
        <strain evidence="3 4">DSM 26809</strain>
    </source>
</reference>
<keyword evidence="3" id="KW-0456">Lyase</keyword>
<dbReference type="InterPro" id="IPR039448">
    <property type="entry name" value="Beta_helix"/>
</dbReference>
<dbReference type="EMBL" id="QAOQ01000003">
    <property type="protein sequence ID" value="PTQ97854.1"/>
    <property type="molecule type" value="Genomic_DNA"/>
</dbReference>
<evidence type="ECO:0000313" key="3">
    <source>
        <dbReference type="EMBL" id="PTQ97854.1"/>
    </source>
</evidence>
<keyword evidence="1" id="KW-0732">Signal</keyword>
<dbReference type="SUPFAM" id="SSF51126">
    <property type="entry name" value="Pectin lyase-like"/>
    <property type="match status" value="1"/>
</dbReference>
<proteinExistence type="predicted"/>
<dbReference type="Gene3D" id="2.160.20.10">
    <property type="entry name" value="Single-stranded right-handed beta-helix, Pectin lyase-like"/>
    <property type="match status" value="1"/>
</dbReference>
<feature type="domain" description="Right handed beta helix" evidence="2">
    <location>
        <begin position="128"/>
        <end position="309"/>
    </location>
</feature>
<dbReference type="OrthoDB" id="974660at2"/>
<dbReference type="InterPro" id="IPR011050">
    <property type="entry name" value="Pectin_lyase_fold/virulence"/>
</dbReference>